<keyword evidence="2" id="KW-1185">Reference proteome</keyword>
<proteinExistence type="predicted"/>
<sequence>MIAPGEWSGIADLLRRVPMPAGEGPVQGATAEQIASIAGHYEKPLPDVYVRWLRFCNGTPAGPGGLYGAGTSRNRLDALPILRRHPHWARPT</sequence>
<evidence type="ECO:0000313" key="1">
    <source>
        <dbReference type="EMBL" id="GIE26026.1"/>
    </source>
</evidence>
<organism evidence="1 2">
    <name type="scientific">Winogradskya humida</name>
    <dbReference type="NCBI Taxonomy" id="113566"/>
    <lineage>
        <taxon>Bacteria</taxon>
        <taxon>Bacillati</taxon>
        <taxon>Actinomycetota</taxon>
        <taxon>Actinomycetes</taxon>
        <taxon>Micromonosporales</taxon>
        <taxon>Micromonosporaceae</taxon>
        <taxon>Winogradskya</taxon>
    </lineage>
</organism>
<reference evidence="1 2" key="1">
    <citation type="submission" date="2021-01" db="EMBL/GenBank/DDBJ databases">
        <title>Whole genome shotgun sequence of Actinoplanes humidus NBRC 14915.</title>
        <authorList>
            <person name="Komaki H."/>
            <person name="Tamura T."/>
        </authorList>
    </citation>
    <scope>NUCLEOTIDE SEQUENCE [LARGE SCALE GENOMIC DNA]</scope>
    <source>
        <strain evidence="1 2">NBRC 14915</strain>
    </source>
</reference>
<protein>
    <recommendedName>
        <fullName evidence="3">SMI1/KNR4 family protein SUKH-1</fullName>
    </recommendedName>
</protein>
<evidence type="ECO:0000313" key="2">
    <source>
        <dbReference type="Proteomes" id="UP000603200"/>
    </source>
</evidence>
<gene>
    <name evidence="1" type="ORF">Ahu01nite_091280</name>
</gene>
<evidence type="ECO:0008006" key="3">
    <source>
        <dbReference type="Google" id="ProtNLM"/>
    </source>
</evidence>
<name>A0ABQ4A5A5_9ACTN</name>
<accession>A0ABQ4A5A5</accession>
<comment type="caution">
    <text evidence="1">The sequence shown here is derived from an EMBL/GenBank/DDBJ whole genome shotgun (WGS) entry which is preliminary data.</text>
</comment>
<dbReference type="EMBL" id="BOMN01000132">
    <property type="protein sequence ID" value="GIE26026.1"/>
    <property type="molecule type" value="Genomic_DNA"/>
</dbReference>
<dbReference type="Proteomes" id="UP000603200">
    <property type="component" value="Unassembled WGS sequence"/>
</dbReference>
<dbReference type="RefSeq" id="WP_203842945.1">
    <property type="nucleotide sequence ID" value="NZ_BAAATV010000018.1"/>
</dbReference>